<sequence length="236" mass="27222">MVKLLRTPRGYAKVAESLIYSRKPEFVIIGTGRSGTTYFSELLTASGLSCSHEGYYTVKGPTLYNTRRQPDAQCDASWLAVPFLPDDEVTAVHVVRDPFAVIRSLFSCHFFDLEHLEQATDAVTRVRAKFTRFAQKHFEFTGDPLRDSMRWYSDWNTRCEAITDKRVVIERVDQQLSDLSEWFDVDCEKAYRIVSQSANARPVRLLDPDEELQRKLANYPEYPELVKVAERYGYAV</sequence>
<proteinExistence type="predicted"/>
<reference evidence="1 2" key="1">
    <citation type="journal article" date="2015" name="Int. J. Syst. Evol. Microbiol.">
        <title>Erythrobacter atlanticus sp. nov., a bacterium from ocean sediment able to degrade polycyclic aromatic hydrocarbons.</title>
        <authorList>
            <person name="Zhuang L."/>
            <person name="Liu Y."/>
            <person name="Wang L."/>
            <person name="Wang W."/>
            <person name="Shao Z."/>
        </authorList>
    </citation>
    <scope>NUCLEOTIDE SEQUENCE [LARGE SCALE GENOMIC DNA]</scope>
    <source>
        <strain evidence="2">s21-N3</strain>
    </source>
</reference>
<reference evidence="2" key="2">
    <citation type="submission" date="2015-04" db="EMBL/GenBank/DDBJ databases">
        <title>The complete genome sequence of Erythrobacter sp. s21-N3.</title>
        <authorList>
            <person name="Zhuang L."/>
            <person name="Liu Y."/>
            <person name="Shao Z."/>
        </authorList>
    </citation>
    <scope>NUCLEOTIDE SEQUENCE [LARGE SCALE GENOMIC DNA]</scope>
    <source>
        <strain evidence="2">s21-N3</strain>
    </source>
</reference>
<dbReference type="Gene3D" id="3.40.50.300">
    <property type="entry name" value="P-loop containing nucleotide triphosphate hydrolases"/>
    <property type="match status" value="1"/>
</dbReference>
<evidence type="ECO:0000313" key="2">
    <source>
        <dbReference type="Proteomes" id="UP000059113"/>
    </source>
</evidence>
<protein>
    <recommendedName>
        <fullName evidence="3">Sulfotransferase domain-containing protein</fullName>
    </recommendedName>
</protein>
<dbReference type="OrthoDB" id="5727827at2"/>
<evidence type="ECO:0000313" key="1">
    <source>
        <dbReference type="EMBL" id="AKQ41002.1"/>
    </source>
</evidence>
<dbReference type="PATRIC" id="fig|1648404.4.peg.312"/>
<dbReference type="SUPFAM" id="SSF52540">
    <property type="entry name" value="P-loop containing nucleoside triphosphate hydrolases"/>
    <property type="match status" value="1"/>
</dbReference>
<dbReference type="KEGG" id="ery:CP97_01465"/>
<accession>A0A0H4V8R6</accession>
<keyword evidence="2" id="KW-1185">Reference proteome</keyword>
<dbReference type="EMBL" id="CP011310">
    <property type="protein sequence ID" value="AKQ41002.1"/>
    <property type="molecule type" value="Genomic_DNA"/>
</dbReference>
<dbReference type="RefSeq" id="WP_048884487.1">
    <property type="nucleotide sequence ID" value="NZ_CP011310.1"/>
</dbReference>
<dbReference type="InterPro" id="IPR027417">
    <property type="entry name" value="P-loop_NTPase"/>
</dbReference>
<dbReference type="AlphaFoldDB" id="A0A0H4V8R6"/>
<evidence type="ECO:0008006" key="3">
    <source>
        <dbReference type="Google" id="ProtNLM"/>
    </source>
</evidence>
<gene>
    <name evidence="1" type="ORF">CP97_01465</name>
</gene>
<organism evidence="1 2">
    <name type="scientific">Aurantiacibacter atlanticus</name>
    <dbReference type="NCBI Taxonomy" id="1648404"/>
    <lineage>
        <taxon>Bacteria</taxon>
        <taxon>Pseudomonadati</taxon>
        <taxon>Pseudomonadota</taxon>
        <taxon>Alphaproteobacteria</taxon>
        <taxon>Sphingomonadales</taxon>
        <taxon>Erythrobacteraceae</taxon>
        <taxon>Aurantiacibacter</taxon>
    </lineage>
</organism>
<name>A0A0H4V8R6_9SPHN</name>
<dbReference type="Proteomes" id="UP000059113">
    <property type="component" value="Chromosome"/>
</dbReference>